<name>A0A3N4LGC5_9PEZI</name>
<dbReference type="Proteomes" id="UP000277580">
    <property type="component" value="Unassembled WGS sequence"/>
</dbReference>
<dbReference type="AlphaFoldDB" id="A0A3N4LGC5"/>
<evidence type="ECO:0000313" key="2">
    <source>
        <dbReference type="Proteomes" id="UP000277580"/>
    </source>
</evidence>
<organism evidence="1 2">
    <name type="scientific">Morchella conica CCBAS932</name>
    <dbReference type="NCBI Taxonomy" id="1392247"/>
    <lineage>
        <taxon>Eukaryota</taxon>
        <taxon>Fungi</taxon>
        <taxon>Dikarya</taxon>
        <taxon>Ascomycota</taxon>
        <taxon>Pezizomycotina</taxon>
        <taxon>Pezizomycetes</taxon>
        <taxon>Pezizales</taxon>
        <taxon>Morchellaceae</taxon>
        <taxon>Morchella</taxon>
    </lineage>
</organism>
<sequence length="551" mass="63069">MALTHTVPLMDTQSFSEAELIKHFTYSYIPLRQVRRAASRRPNGRIATESIWLRIIGHLDDSVCLYQKQKTLHSLSLTCRFFNEFATRALYQTLDLQYHGERDSGISECTCSTHKKLAIDSTRPRKRHPLRNKLNRLIRSLRSRPNLPGNVLHLKLPHEYPIPKLIEQSSDGDDPNPITTKWFEIFRICSPGLNTVVGLDALLEEFLDRGSLRLDIGYKLWAALERNKKWQEWDFTAWSLAYLPGLDILGFPPPEPPADPGWSIGRLQQTFASWKNLKHVTLRETAWLQGALHSLPKLQSVTINAGAFTNFDNIFLHIPAKNLQSLSYNCEELHAEDFRSKGPGYLTSEPFEPLIKFLEDTNSSPSILPVLKKISINFQWWNDEHKPYSSGMGFRQLISSIFSSVPMLEELNLTLSTYHERIIGTEETNDLVQEFEQQSIANTVLAPNLRSMSLSVPAQTNTEWLARKIASRAFPNLRSFTFQSSLSKGEFSECTICTEFEDAKSVRDLARGQDQLLISACQEFGVDKWAMRVRNKPNNTCPIFSMDENYM</sequence>
<proteinExistence type="predicted"/>
<dbReference type="OrthoDB" id="5282833at2759"/>
<dbReference type="InParanoid" id="A0A3N4LGC5"/>
<evidence type="ECO:0000313" key="1">
    <source>
        <dbReference type="EMBL" id="RPB17005.1"/>
    </source>
</evidence>
<keyword evidence="2" id="KW-1185">Reference proteome</keyword>
<reference evidence="1 2" key="1">
    <citation type="journal article" date="2018" name="Nat. Ecol. Evol.">
        <title>Pezizomycetes genomes reveal the molecular basis of ectomycorrhizal truffle lifestyle.</title>
        <authorList>
            <person name="Murat C."/>
            <person name="Payen T."/>
            <person name="Noel B."/>
            <person name="Kuo A."/>
            <person name="Morin E."/>
            <person name="Chen J."/>
            <person name="Kohler A."/>
            <person name="Krizsan K."/>
            <person name="Balestrini R."/>
            <person name="Da Silva C."/>
            <person name="Montanini B."/>
            <person name="Hainaut M."/>
            <person name="Levati E."/>
            <person name="Barry K.W."/>
            <person name="Belfiori B."/>
            <person name="Cichocki N."/>
            <person name="Clum A."/>
            <person name="Dockter R.B."/>
            <person name="Fauchery L."/>
            <person name="Guy J."/>
            <person name="Iotti M."/>
            <person name="Le Tacon F."/>
            <person name="Lindquist E.A."/>
            <person name="Lipzen A."/>
            <person name="Malagnac F."/>
            <person name="Mello A."/>
            <person name="Molinier V."/>
            <person name="Miyauchi S."/>
            <person name="Poulain J."/>
            <person name="Riccioni C."/>
            <person name="Rubini A."/>
            <person name="Sitrit Y."/>
            <person name="Splivallo R."/>
            <person name="Traeger S."/>
            <person name="Wang M."/>
            <person name="Zifcakova L."/>
            <person name="Wipf D."/>
            <person name="Zambonelli A."/>
            <person name="Paolocci F."/>
            <person name="Nowrousian M."/>
            <person name="Ottonello S."/>
            <person name="Baldrian P."/>
            <person name="Spatafora J.W."/>
            <person name="Henrissat B."/>
            <person name="Nagy L.G."/>
            <person name="Aury J.M."/>
            <person name="Wincker P."/>
            <person name="Grigoriev I.V."/>
            <person name="Bonfante P."/>
            <person name="Martin F.M."/>
        </authorList>
    </citation>
    <scope>NUCLEOTIDE SEQUENCE [LARGE SCALE GENOMIC DNA]</scope>
    <source>
        <strain evidence="1 2">CCBAS932</strain>
    </source>
</reference>
<dbReference type="EMBL" id="ML119107">
    <property type="protein sequence ID" value="RPB17005.1"/>
    <property type="molecule type" value="Genomic_DNA"/>
</dbReference>
<accession>A0A3N4LGC5</accession>
<gene>
    <name evidence="1" type="ORF">P167DRAFT_570162</name>
</gene>
<protein>
    <submittedName>
        <fullName evidence="1">Uncharacterized protein</fullName>
    </submittedName>
</protein>